<dbReference type="InterPro" id="IPR025452">
    <property type="entry name" value="DUF4218"/>
</dbReference>
<name>A0AAW2J668_9LAMI</name>
<dbReference type="PANTHER" id="PTHR48258">
    <property type="entry name" value="DUF4218 DOMAIN-CONTAINING PROTEIN-RELATED"/>
    <property type="match status" value="1"/>
</dbReference>
<dbReference type="Pfam" id="PF13960">
    <property type="entry name" value="DUF4218"/>
    <property type="match status" value="1"/>
</dbReference>
<reference evidence="2" key="2">
    <citation type="journal article" date="2024" name="Plant">
        <title>Genomic evolution and insights into agronomic trait innovations of Sesamum species.</title>
        <authorList>
            <person name="Miao H."/>
            <person name="Wang L."/>
            <person name="Qu L."/>
            <person name="Liu H."/>
            <person name="Sun Y."/>
            <person name="Le M."/>
            <person name="Wang Q."/>
            <person name="Wei S."/>
            <person name="Zheng Y."/>
            <person name="Lin W."/>
            <person name="Duan Y."/>
            <person name="Cao H."/>
            <person name="Xiong S."/>
            <person name="Wang X."/>
            <person name="Wei L."/>
            <person name="Li C."/>
            <person name="Ma Q."/>
            <person name="Ju M."/>
            <person name="Zhao R."/>
            <person name="Li G."/>
            <person name="Mu C."/>
            <person name="Tian Q."/>
            <person name="Mei H."/>
            <person name="Zhang T."/>
            <person name="Gao T."/>
            <person name="Zhang H."/>
        </authorList>
    </citation>
    <scope>NUCLEOTIDE SEQUENCE</scope>
    <source>
        <strain evidence="2">G01</strain>
    </source>
</reference>
<protein>
    <recommendedName>
        <fullName evidence="1">DUF4218 domain-containing protein</fullName>
    </recommendedName>
</protein>
<reference evidence="2" key="1">
    <citation type="submission" date="2020-06" db="EMBL/GenBank/DDBJ databases">
        <authorList>
            <person name="Li T."/>
            <person name="Hu X."/>
            <person name="Zhang T."/>
            <person name="Song X."/>
            <person name="Zhang H."/>
            <person name="Dai N."/>
            <person name="Sheng W."/>
            <person name="Hou X."/>
            <person name="Wei L."/>
        </authorList>
    </citation>
    <scope>NUCLEOTIDE SEQUENCE</scope>
    <source>
        <strain evidence="2">G01</strain>
        <tissue evidence="2">Leaf</tissue>
    </source>
</reference>
<dbReference type="AlphaFoldDB" id="A0AAW2J668"/>
<proteinExistence type="predicted"/>
<gene>
    <name evidence="2" type="ORF">Sangu_2584700</name>
</gene>
<comment type="caution">
    <text evidence="2">The sequence shown here is derived from an EMBL/GenBank/DDBJ whole genome shotgun (WGS) entry which is preliminary data.</text>
</comment>
<evidence type="ECO:0000259" key="1">
    <source>
        <dbReference type="Pfam" id="PF13960"/>
    </source>
</evidence>
<dbReference type="EMBL" id="JACGWK010001367">
    <property type="protein sequence ID" value="KAL0290189.1"/>
    <property type="molecule type" value="Genomic_DNA"/>
</dbReference>
<accession>A0AAW2J668</accession>
<sequence>MGIKGKMKDNMNARRDLKIIYNHPELELGECKLNVMPKAVYTLGKEQKRRVCEWICGLKFSDRYASNLACCVDMTELWMHSMNSHDCHVFMQKLISDFREMLPEHIWSGLIEVSLLFQSTYSTTLDVHKLHELKNSIAIIMCNLKKIFPPTFFDLMEHLIVHLPYEAQVGGPVQYMWMYPFERFLRELKKVKNKNMLKLPLSRYTLSKKSVYLRHSTLSRTCIPNEVCLEEMMSSRAVMMESRRLFSIVLAELLVPRKKDGSVDRYDISSRRTF</sequence>
<dbReference type="PANTHER" id="PTHR48258:SF3">
    <property type="entry name" value="FK506-BINDING PROTEIN 4-LIKE ISOFORM X1"/>
    <property type="match status" value="1"/>
</dbReference>
<feature type="domain" description="DUF4218" evidence="1">
    <location>
        <begin position="121"/>
        <end position="197"/>
    </location>
</feature>
<evidence type="ECO:0000313" key="2">
    <source>
        <dbReference type="EMBL" id="KAL0290189.1"/>
    </source>
</evidence>
<organism evidence="2">
    <name type="scientific">Sesamum angustifolium</name>
    <dbReference type="NCBI Taxonomy" id="2727405"/>
    <lineage>
        <taxon>Eukaryota</taxon>
        <taxon>Viridiplantae</taxon>
        <taxon>Streptophyta</taxon>
        <taxon>Embryophyta</taxon>
        <taxon>Tracheophyta</taxon>
        <taxon>Spermatophyta</taxon>
        <taxon>Magnoliopsida</taxon>
        <taxon>eudicotyledons</taxon>
        <taxon>Gunneridae</taxon>
        <taxon>Pentapetalae</taxon>
        <taxon>asterids</taxon>
        <taxon>lamiids</taxon>
        <taxon>Lamiales</taxon>
        <taxon>Pedaliaceae</taxon>
        <taxon>Sesamum</taxon>
    </lineage>
</organism>